<dbReference type="EMBL" id="FUIE01000044">
    <property type="protein sequence ID" value="SJM61565.1"/>
    <property type="molecule type" value="Genomic_DNA"/>
</dbReference>
<protein>
    <submittedName>
        <fullName evidence="2">Uncharacterized protein</fullName>
    </submittedName>
</protein>
<reference evidence="2 3" key="1">
    <citation type="submission" date="2017-02" db="EMBL/GenBank/DDBJ databases">
        <authorList>
            <person name="Peterson S.W."/>
        </authorList>
    </citation>
    <scope>NUCLEOTIDE SEQUENCE [LARGE SCALE GENOMIC DNA]</scope>
    <source>
        <strain evidence="2 3">3F5N</strain>
    </source>
</reference>
<evidence type="ECO:0000313" key="2">
    <source>
        <dbReference type="EMBL" id="SJM61565.1"/>
    </source>
</evidence>
<organism evidence="2 3">
    <name type="scientific">Brevundimonas diminuta 3F5N</name>
    <dbReference type="NCBI Taxonomy" id="1255603"/>
    <lineage>
        <taxon>Bacteria</taxon>
        <taxon>Pseudomonadati</taxon>
        <taxon>Pseudomonadota</taxon>
        <taxon>Alphaproteobacteria</taxon>
        <taxon>Caulobacterales</taxon>
        <taxon>Caulobacteraceae</taxon>
        <taxon>Brevundimonas</taxon>
    </lineage>
</organism>
<evidence type="ECO:0000256" key="1">
    <source>
        <dbReference type="SAM" id="MobiDB-lite"/>
    </source>
</evidence>
<name>A0A1R4G097_BREDI</name>
<gene>
    <name evidence="2" type="ORF">FM111_08405</name>
</gene>
<feature type="region of interest" description="Disordered" evidence="1">
    <location>
        <begin position="72"/>
        <end position="94"/>
    </location>
</feature>
<proteinExistence type="predicted"/>
<dbReference type="AlphaFoldDB" id="A0A1R4G097"/>
<accession>A0A1R4G097</accession>
<dbReference type="Proteomes" id="UP000195766">
    <property type="component" value="Unassembled WGS sequence"/>
</dbReference>
<sequence length="94" mass="10088">MFSSNDPIPTLRWGEAEALFMKMATSAAKRRMLPHLMEGARKQAPFLTPTGVMKELAYIAAAMLDANFAPTQSDSGVWEASSSSSASPPQPRGS</sequence>
<evidence type="ECO:0000313" key="3">
    <source>
        <dbReference type="Proteomes" id="UP000195766"/>
    </source>
</evidence>